<feature type="region of interest" description="Disordered" evidence="1">
    <location>
        <begin position="322"/>
        <end position="355"/>
    </location>
</feature>
<feature type="compositionally biased region" description="Basic and acidic residues" evidence="1">
    <location>
        <begin position="326"/>
        <end position="355"/>
    </location>
</feature>
<keyword evidence="3" id="KW-1185">Reference proteome</keyword>
<dbReference type="RefSeq" id="WP_210096422.1">
    <property type="nucleotide sequence ID" value="NZ_BAAAIO010000001.1"/>
</dbReference>
<dbReference type="SUPFAM" id="SSF48452">
    <property type="entry name" value="TPR-like"/>
    <property type="match status" value="1"/>
</dbReference>
<dbReference type="InterPro" id="IPR011990">
    <property type="entry name" value="TPR-like_helical_dom_sf"/>
</dbReference>
<dbReference type="EMBL" id="JAGIOA010000001">
    <property type="protein sequence ID" value="MBP2377021.1"/>
    <property type="molecule type" value="Genomic_DNA"/>
</dbReference>
<evidence type="ECO:0000313" key="3">
    <source>
        <dbReference type="Proteomes" id="UP000703720"/>
    </source>
</evidence>
<protein>
    <submittedName>
        <fullName evidence="2">Tetratricopeptide (TPR) repeat protein</fullName>
    </submittedName>
</protein>
<organism evidence="2 3">
    <name type="scientific">Microbacterium phyllosphaerae</name>
    <dbReference type="NCBI Taxonomy" id="124798"/>
    <lineage>
        <taxon>Bacteria</taxon>
        <taxon>Bacillati</taxon>
        <taxon>Actinomycetota</taxon>
        <taxon>Actinomycetes</taxon>
        <taxon>Micrococcales</taxon>
        <taxon>Microbacteriaceae</taxon>
        <taxon>Microbacterium</taxon>
    </lineage>
</organism>
<comment type="caution">
    <text evidence="2">The sequence shown here is derived from an EMBL/GenBank/DDBJ whole genome shotgun (WGS) entry which is preliminary data.</text>
</comment>
<gene>
    <name evidence="2" type="ORF">JOF42_000516</name>
</gene>
<name>A0ABS4WLW4_9MICO</name>
<accession>A0ABS4WLW4</accession>
<evidence type="ECO:0000256" key="1">
    <source>
        <dbReference type="SAM" id="MobiDB-lite"/>
    </source>
</evidence>
<proteinExistence type="predicted"/>
<reference evidence="2 3" key="1">
    <citation type="submission" date="2021-03" db="EMBL/GenBank/DDBJ databases">
        <title>Sequencing the genomes of 1000 actinobacteria strains.</title>
        <authorList>
            <person name="Klenk H.-P."/>
        </authorList>
    </citation>
    <scope>NUCLEOTIDE SEQUENCE [LARGE SCALE GENOMIC DNA]</scope>
    <source>
        <strain evidence="2 3">DSM 13468</strain>
    </source>
</reference>
<evidence type="ECO:0000313" key="2">
    <source>
        <dbReference type="EMBL" id="MBP2377021.1"/>
    </source>
</evidence>
<sequence length="355" mass="39594">MSTTEIAERPEVVVLAAASAHTPKSADDALRAFGFDDSVLAPLRMFGFITHSAGEWQFEPGLRKQVLANVSRNDDLWLRANRHYLSLAGSSAAGTPAYLATGAGRAYHSTELSPATGAREYRDVADVDSLAINIQGLTLAEEQTERGLIEVDSTDVLFLRAMTAYRSQREAEAIALFREFLEHDDESREAAIAQHLVAHWDCQHTAPNKNENFIPLFKKSLRSGVRLKDSWHQAQVLHSTALCIAKQKPKNVQQAIKLLLRSLDLLTEADDQWGRAKVLHSLGQILGRMPGMYKQAHSRLAESRQIGLDLGYEGHVRQVDASMSALKDRKPSESSRRRVARKQQEKPLKNDHRSM</sequence>
<dbReference type="Proteomes" id="UP000703720">
    <property type="component" value="Unassembled WGS sequence"/>
</dbReference>
<dbReference type="Gene3D" id="1.25.40.10">
    <property type="entry name" value="Tetratricopeptide repeat domain"/>
    <property type="match status" value="1"/>
</dbReference>